<name>A0A9P7FDB4_9AGAM</name>
<proteinExistence type="predicted"/>
<dbReference type="OrthoDB" id="3253416at2759"/>
<keyword evidence="2" id="KW-1185">Reference proteome</keyword>
<comment type="caution">
    <text evidence="1">The sequence shown here is derived from an EMBL/GenBank/DDBJ whole genome shotgun (WGS) entry which is preliminary data.</text>
</comment>
<dbReference type="GeneID" id="64692451"/>
<sequence length="96" mass="11127">MNYDNYKQKIAETYGVALQKYPLGAMQNPGKIGRCEDLIKLLNNLVNSHCFWVRLTEDEIVEHKNRNKEHQACGEQVYKPWKQQTKCLKATKESGA</sequence>
<dbReference type="EMBL" id="JABBWM010000009">
    <property type="protein sequence ID" value="KAG2114727.1"/>
    <property type="molecule type" value="Genomic_DNA"/>
</dbReference>
<dbReference type="Proteomes" id="UP000823399">
    <property type="component" value="Unassembled WGS sequence"/>
</dbReference>
<feature type="non-terminal residue" evidence="1">
    <location>
        <position position="96"/>
    </location>
</feature>
<dbReference type="RefSeq" id="XP_041296675.1">
    <property type="nucleotide sequence ID" value="XM_041430192.1"/>
</dbReference>
<protein>
    <submittedName>
        <fullName evidence="1">Uncharacterized protein</fullName>
    </submittedName>
</protein>
<accession>A0A9P7FDB4</accession>
<organism evidence="1 2">
    <name type="scientific">Suillus discolor</name>
    <dbReference type="NCBI Taxonomy" id="1912936"/>
    <lineage>
        <taxon>Eukaryota</taxon>
        <taxon>Fungi</taxon>
        <taxon>Dikarya</taxon>
        <taxon>Basidiomycota</taxon>
        <taxon>Agaricomycotina</taxon>
        <taxon>Agaricomycetes</taxon>
        <taxon>Agaricomycetidae</taxon>
        <taxon>Boletales</taxon>
        <taxon>Suillineae</taxon>
        <taxon>Suillaceae</taxon>
        <taxon>Suillus</taxon>
    </lineage>
</organism>
<gene>
    <name evidence="1" type="ORF">F5147DRAFT_538049</name>
</gene>
<evidence type="ECO:0000313" key="2">
    <source>
        <dbReference type="Proteomes" id="UP000823399"/>
    </source>
</evidence>
<evidence type="ECO:0000313" key="1">
    <source>
        <dbReference type="EMBL" id="KAG2114727.1"/>
    </source>
</evidence>
<reference evidence="1" key="1">
    <citation type="journal article" date="2020" name="New Phytol.">
        <title>Comparative genomics reveals dynamic genome evolution in host specialist ectomycorrhizal fungi.</title>
        <authorList>
            <person name="Lofgren L.A."/>
            <person name="Nguyen N.H."/>
            <person name="Vilgalys R."/>
            <person name="Ruytinx J."/>
            <person name="Liao H.L."/>
            <person name="Branco S."/>
            <person name="Kuo A."/>
            <person name="LaButti K."/>
            <person name="Lipzen A."/>
            <person name="Andreopoulos W."/>
            <person name="Pangilinan J."/>
            <person name="Riley R."/>
            <person name="Hundley H."/>
            <person name="Na H."/>
            <person name="Barry K."/>
            <person name="Grigoriev I.V."/>
            <person name="Stajich J.E."/>
            <person name="Kennedy P.G."/>
        </authorList>
    </citation>
    <scope>NUCLEOTIDE SEQUENCE</scope>
    <source>
        <strain evidence="1">FC423</strain>
    </source>
</reference>
<dbReference type="AlphaFoldDB" id="A0A9P7FDB4"/>